<dbReference type="Gene3D" id="3.60.21.10">
    <property type="match status" value="1"/>
</dbReference>
<gene>
    <name evidence="2" type="ORF">PVAG01_04474</name>
</gene>
<proteinExistence type="predicted"/>
<sequence length="355" mass="38920">MAGRRTRFVLLSDTHNATPNGAFKLPKGDVLIHAGDLTNQGSYKELKKTVEWIEKAEFEIKILIAGNHDITLDTEFYAQNGHRFHNQDPQDSAKCRALLEDSSIIWLQHEAKVISLNAADEPHTRFKIFGSPLSPAKGLWGFGYTPAEAQKLWDTIPLDVDIIVTHTPPYMHCDTSREGVATGCKVLGDVLSQVRPRLAVCGHVHEGRGAEVVEWHLDLASDGSKARSVRTWTDPACGNNKLSLVDLTARRGQPLQNDGYIGDSNPTLRNAGAGNFQGKRLLKTDLSFDGFSLASSSAVAPYNAGHVPISTTGREGRRETCVINAAIMASSWPHGQDGKRFNKPIVVDIDLPVWN</sequence>
<keyword evidence="3" id="KW-1185">Reference proteome</keyword>
<evidence type="ECO:0000313" key="2">
    <source>
        <dbReference type="EMBL" id="KAL3425193.1"/>
    </source>
</evidence>
<dbReference type="CDD" id="cd07379">
    <property type="entry name" value="MPP_239FB"/>
    <property type="match status" value="1"/>
</dbReference>
<protein>
    <submittedName>
        <fullName evidence="2">Calcineurin-like phosphoesterase</fullName>
    </submittedName>
</protein>
<dbReference type="InterPro" id="IPR029052">
    <property type="entry name" value="Metallo-depent_PP-like"/>
</dbReference>
<evidence type="ECO:0000313" key="3">
    <source>
        <dbReference type="Proteomes" id="UP001629113"/>
    </source>
</evidence>
<name>A0ABR4PP87_9HELO</name>
<dbReference type="Pfam" id="PF00149">
    <property type="entry name" value="Metallophos"/>
    <property type="match status" value="1"/>
</dbReference>
<dbReference type="EMBL" id="JBFCZG010000003">
    <property type="protein sequence ID" value="KAL3425193.1"/>
    <property type="molecule type" value="Genomic_DNA"/>
</dbReference>
<feature type="domain" description="Calcineurin-like phosphoesterase" evidence="1">
    <location>
        <begin position="7"/>
        <end position="206"/>
    </location>
</feature>
<dbReference type="InterPro" id="IPR004843">
    <property type="entry name" value="Calcineurin-like_PHP"/>
</dbReference>
<accession>A0ABR4PP87</accession>
<evidence type="ECO:0000259" key="1">
    <source>
        <dbReference type="Pfam" id="PF00149"/>
    </source>
</evidence>
<dbReference type="PANTHER" id="PTHR12905:SF16">
    <property type="entry name" value="SER_THR PROTEIN PHOSPHATASE FAMILY PROTEIN (AFU_ORTHOLOGUE AFUA_1G06000)"/>
    <property type="match status" value="1"/>
</dbReference>
<dbReference type="SUPFAM" id="SSF56300">
    <property type="entry name" value="Metallo-dependent phosphatases"/>
    <property type="match status" value="1"/>
</dbReference>
<organism evidence="2 3">
    <name type="scientific">Phlyctema vagabunda</name>
    <dbReference type="NCBI Taxonomy" id="108571"/>
    <lineage>
        <taxon>Eukaryota</taxon>
        <taxon>Fungi</taxon>
        <taxon>Dikarya</taxon>
        <taxon>Ascomycota</taxon>
        <taxon>Pezizomycotina</taxon>
        <taxon>Leotiomycetes</taxon>
        <taxon>Helotiales</taxon>
        <taxon>Dermateaceae</taxon>
        <taxon>Phlyctema</taxon>
    </lineage>
</organism>
<dbReference type="Proteomes" id="UP001629113">
    <property type="component" value="Unassembled WGS sequence"/>
</dbReference>
<comment type="caution">
    <text evidence="2">The sequence shown here is derived from an EMBL/GenBank/DDBJ whole genome shotgun (WGS) entry which is preliminary data.</text>
</comment>
<dbReference type="PANTHER" id="PTHR12905">
    <property type="entry name" value="METALLOPHOSPHOESTERASE"/>
    <property type="match status" value="1"/>
</dbReference>
<reference evidence="2 3" key="1">
    <citation type="submission" date="2024-06" db="EMBL/GenBank/DDBJ databases">
        <title>Complete genome of Phlyctema vagabunda strain 19-DSS-EL-015.</title>
        <authorList>
            <person name="Fiorenzani C."/>
        </authorList>
    </citation>
    <scope>NUCLEOTIDE SEQUENCE [LARGE SCALE GENOMIC DNA]</scope>
    <source>
        <strain evidence="2 3">19-DSS-EL-015</strain>
    </source>
</reference>
<dbReference type="InterPro" id="IPR051693">
    <property type="entry name" value="UPF0046_metallophosphoest"/>
</dbReference>